<keyword evidence="4 6" id="KW-0460">Magnesium</keyword>
<feature type="site" description="Interaction with DNA substrate" evidence="7">
    <location>
        <position position="244"/>
    </location>
</feature>
<feature type="site" description="Transition state stabilizer" evidence="7">
    <location>
        <position position="148"/>
    </location>
</feature>
<evidence type="ECO:0000259" key="8">
    <source>
        <dbReference type="Pfam" id="PF03372"/>
    </source>
</evidence>
<feature type="site" description="Important for catalytic activity" evidence="7">
    <location>
        <position position="218"/>
    </location>
</feature>
<dbReference type="PROSITE" id="PS51435">
    <property type="entry name" value="AP_NUCLEASE_F1_4"/>
    <property type="match status" value="1"/>
</dbReference>
<dbReference type="GO" id="GO:0008311">
    <property type="term" value="F:double-stranded DNA 3'-5' DNA exonuclease activity"/>
    <property type="evidence" value="ECO:0007669"/>
    <property type="project" value="UniProtKB-EC"/>
</dbReference>
<evidence type="ECO:0000256" key="5">
    <source>
        <dbReference type="PIRSR" id="PIRSR604808-1"/>
    </source>
</evidence>
<feature type="binding site" evidence="6">
    <location>
        <position position="7"/>
    </location>
    <ligand>
        <name>Mg(2+)</name>
        <dbReference type="ChEBI" id="CHEBI:18420"/>
        <label>1</label>
    </ligand>
</feature>
<dbReference type="SUPFAM" id="SSF56219">
    <property type="entry name" value="DNase I-like"/>
    <property type="match status" value="1"/>
</dbReference>
<dbReference type="InterPro" id="IPR004808">
    <property type="entry name" value="AP_endonuc_1"/>
</dbReference>
<feature type="binding site" evidence="6">
    <location>
        <position position="244"/>
    </location>
    <ligand>
        <name>Mg(2+)</name>
        <dbReference type="ChEBI" id="CHEBI:18420"/>
        <label>1</label>
    </ligand>
</feature>
<feature type="active site" description="Proton donor/acceptor" evidence="5">
    <location>
        <position position="146"/>
    </location>
</feature>
<dbReference type="InterPro" id="IPR037493">
    <property type="entry name" value="ExoIII-like"/>
</dbReference>
<dbReference type="EMBL" id="DRSQ01000233">
    <property type="protein sequence ID" value="HHE33071.1"/>
    <property type="molecule type" value="Genomic_DNA"/>
</dbReference>
<evidence type="ECO:0000256" key="2">
    <source>
        <dbReference type="ARBA" id="ARBA00022723"/>
    </source>
</evidence>
<dbReference type="GO" id="GO:0006281">
    <property type="term" value="P:DNA repair"/>
    <property type="evidence" value="ECO:0007669"/>
    <property type="project" value="InterPro"/>
</dbReference>
<feature type="domain" description="Endonuclease/exonuclease/phosphatase" evidence="8">
    <location>
        <begin position="5"/>
        <end position="244"/>
    </location>
</feature>
<evidence type="ECO:0000256" key="4">
    <source>
        <dbReference type="ARBA" id="ARBA00022842"/>
    </source>
</evidence>
<keyword evidence="2 6" id="KW-0479">Metal-binding</keyword>
<comment type="cofactor">
    <cofactor evidence="6">
        <name>Mg(2+)</name>
        <dbReference type="ChEBI" id="CHEBI:18420"/>
    </cofactor>
    <cofactor evidence="6">
        <name>Mn(2+)</name>
        <dbReference type="ChEBI" id="CHEBI:29035"/>
    </cofactor>
    <text evidence="6">Probably binds two magnesium or manganese ions per subunit.</text>
</comment>
<protein>
    <submittedName>
        <fullName evidence="9">Exodeoxyribonuclease III</fullName>
        <ecNumber evidence="9">3.1.11.2</ecNumber>
    </submittedName>
</protein>
<comment type="caution">
    <text evidence="9">The sequence shown here is derived from an EMBL/GenBank/DDBJ whole genome shotgun (WGS) entry which is preliminary data.</text>
</comment>
<evidence type="ECO:0000313" key="9">
    <source>
        <dbReference type="EMBL" id="HHE33071.1"/>
    </source>
</evidence>
<evidence type="ECO:0000256" key="6">
    <source>
        <dbReference type="PIRSR" id="PIRSR604808-2"/>
    </source>
</evidence>
<keyword evidence="3 9" id="KW-0378">Hydrolase</keyword>
<feature type="binding site" evidence="6">
    <location>
        <position position="34"/>
    </location>
    <ligand>
        <name>Mg(2+)</name>
        <dbReference type="ChEBI" id="CHEBI:18420"/>
        <label>1</label>
    </ligand>
</feature>
<dbReference type="PANTHER" id="PTHR43250">
    <property type="entry name" value="EXODEOXYRIBONUCLEASE III"/>
    <property type="match status" value="1"/>
</dbReference>
<dbReference type="InterPro" id="IPR036691">
    <property type="entry name" value="Endo/exonu/phosph_ase_sf"/>
</dbReference>
<dbReference type="Pfam" id="PF03372">
    <property type="entry name" value="Exo_endo_phos"/>
    <property type="match status" value="1"/>
</dbReference>
<accession>A0A7C5DHW3</accession>
<gene>
    <name evidence="9" type="primary">xth</name>
    <name evidence="9" type="ORF">ENL07_10780</name>
</gene>
<comment type="similarity">
    <text evidence="1">Belongs to the DNA repair enzymes AP/ExoA family.</text>
</comment>
<dbReference type="Proteomes" id="UP000886058">
    <property type="component" value="Unassembled WGS sequence"/>
</dbReference>
<keyword evidence="6" id="KW-0464">Manganese</keyword>
<evidence type="ECO:0000256" key="7">
    <source>
        <dbReference type="PIRSR" id="PIRSR604808-3"/>
    </source>
</evidence>
<organism evidence="9">
    <name type="scientific">Chlorobaculum parvum</name>
    <dbReference type="NCBI Taxonomy" id="274539"/>
    <lineage>
        <taxon>Bacteria</taxon>
        <taxon>Pseudomonadati</taxon>
        <taxon>Chlorobiota</taxon>
        <taxon>Chlorobiia</taxon>
        <taxon>Chlorobiales</taxon>
        <taxon>Chlorobiaceae</taxon>
        <taxon>Chlorobaculum</taxon>
    </lineage>
</organism>
<dbReference type="Gene3D" id="3.60.10.10">
    <property type="entry name" value="Endonuclease/exonuclease/phosphatase"/>
    <property type="match status" value="1"/>
</dbReference>
<dbReference type="NCBIfam" id="TIGR00633">
    <property type="entry name" value="xth"/>
    <property type="match status" value="1"/>
</dbReference>
<feature type="active site" description="Proton acceptor" evidence="5">
    <location>
        <position position="244"/>
    </location>
</feature>
<feature type="active site" evidence="5">
    <location>
        <position position="107"/>
    </location>
</feature>
<evidence type="ECO:0000256" key="3">
    <source>
        <dbReference type="ARBA" id="ARBA00022801"/>
    </source>
</evidence>
<feature type="binding site" evidence="6">
    <location>
        <position position="146"/>
    </location>
    <ligand>
        <name>Mg(2+)</name>
        <dbReference type="ChEBI" id="CHEBI:18420"/>
        <label>1</label>
    </ligand>
</feature>
<feature type="binding site" evidence="6">
    <location>
        <position position="243"/>
    </location>
    <ligand>
        <name>Mg(2+)</name>
        <dbReference type="ChEBI" id="CHEBI:18420"/>
        <label>1</label>
    </ligand>
</feature>
<evidence type="ECO:0000256" key="1">
    <source>
        <dbReference type="ARBA" id="ARBA00007092"/>
    </source>
</evidence>
<dbReference type="PANTHER" id="PTHR43250:SF2">
    <property type="entry name" value="EXODEOXYRIBONUCLEASE III"/>
    <property type="match status" value="1"/>
</dbReference>
<dbReference type="GO" id="GO:0046872">
    <property type="term" value="F:metal ion binding"/>
    <property type="evidence" value="ECO:0007669"/>
    <property type="project" value="UniProtKB-KW"/>
</dbReference>
<dbReference type="AlphaFoldDB" id="A0A7C5DHW3"/>
<proteinExistence type="inferred from homology"/>
<dbReference type="InterPro" id="IPR005135">
    <property type="entry name" value="Endo/exonuclease/phosphatase"/>
</dbReference>
<dbReference type="EC" id="3.1.11.2" evidence="9"/>
<reference evidence="9" key="1">
    <citation type="journal article" date="2020" name="mSystems">
        <title>Genome- and Community-Level Interaction Insights into Carbon Utilization and Element Cycling Functions of Hydrothermarchaeota in Hydrothermal Sediment.</title>
        <authorList>
            <person name="Zhou Z."/>
            <person name="Liu Y."/>
            <person name="Xu W."/>
            <person name="Pan J."/>
            <person name="Luo Z.H."/>
            <person name="Li M."/>
        </authorList>
    </citation>
    <scope>NUCLEOTIDE SEQUENCE [LARGE SCALE GENOMIC DNA]</scope>
    <source>
        <strain evidence="9">HyVt-633</strain>
    </source>
</reference>
<dbReference type="NCBIfam" id="TIGR00195">
    <property type="entry name" value="exoDNase_III"/>
    <property type="match status" value="1"/>
</dbReference>
<sequence length="253" mass="28521">MNIYTWNINGIRAREEALAAWLDSRKPDIVVLEEVKAREEEIPESITGIAGYRKFWNGSSFKKGYSGVGLLVRDGLFDDAKCAPPPFDIENRTLVLHAPQFTLIGTYVPRGNSEEHYAIKLQYLNDLKQYIASLMAEGREVIMAGDINVALTDLDVHRSQNKPGATGLRPEERAAIEAHLNLGLHDIVRELNPDKKDLFTWWPNWKFARERNLGWRIDCIYLTEGLASKVSGVSVDLEEKTSDHAPVSAELAF</sequence>
<name>A0A7C5DHW3_9CHLB</name>
<feature type="binding site" evidence="6">
    <location>
        <position position="148"/>
    </location>
    <ligand>
        <name>Mg(2+)</name>
        <dbReference type="ChEBI" id="CHEBI:18420"/>
        <label>1</label>
    </ligand>
</feature>